<gene>
    <name evidence="3" type="ORF">US94_C0009G0010</name>
</gene>
<dbReference type="STRING" id="1618336.US94_C0009G0010"/>
<evidence type="ECO:0000313" key="4">
    <source>
        <dbReference type="Proteomes" id="UP000034498"/>
    </source>
</evidence>
<evidence type="ECO:0000256" key="1">
    <source>
        <dbReference type="SAM" id="Coils"/>
    </source>
</evidence>
<feature type="coiled-coil region" evidence="1">
    <location>
        <begin position="27"/>
        <end position="82"/>
    </location>
</feature>
<dbReference type="AlphaFoldDB" id="A0A0G0MKM8"/>
<sequence>MNKIYHFTKFLFFSLILLTLIYGGLTVADLKIKNQNTQQKQTEVENKIANLEKKVTQAQNQITQYSQANNSYQNELKHLQTSLSYYRKPLTDSVKILGESTTITAEIKPPAPVNEKTKTVTRTVTEYIPAPIINQASVIIDNLGSYKVEIAANENAFSLLQKAALKNGFLVEYTTYEGLGVFVTSIGGIKPVGNQYWAFYYNGKYSMVGASAQQITADDTTFWRLESF</sequence>
<dbReference type="Gene3D" id="2.170.130.30">
    <property type="match status" value="1"/>
</dbReference>
<dbReference type="Gene3D" id="6.10.280.220">
    <property type="match status" value="1"/>
</dbReference>
<proteinExistence type="predicted"/>
<protein>
    <recommendedName>
        <fullName evidence="2">Transcobalamin-like C-terminal domain-containing protein</fullName>
    </recommendedName>
</protein>
<evidence type="ECO:0000313" key="3">
    <source>
        <dbReference type="EMBL" id="KKQ74264.1"/>
    </source>
</evidence>
<dbReference type="InterPro" id="IPR027954">
    <property type="entry name" value="Transcobalamin-like_C"/>
</dbReference>
<dbReference type="Pfam" id="PF14478">
    <property type="entry name" value="DUF4430"/>
    <property type="match status" value="1"/>
</dbReference>
<organism evidence="3 4">
    <name type="scientific">Berkelbacteria bacterium GW2011_GWB1_38_5</name>
    <dbReference type="NCBI Taxonomy" id="1618336"/>
    <lineage>
        <taxon>Bacteria</taxon>
        <taxon>Candidatus Berkelbacteria</taxon>
    </lineage>
</organism>
<dbReference type="Proteomes" id="UP000034498">
    <property type="component" value="Unassembled WGS sequence"/>
</dbReference>
<reference evidence="3 4" key="1">
    <citation type="journal article" date="2015" name="Nature">
        <title>rRNA introns, odd ribosomes, and small enigmatic genomes across a large radiation of phyla.</title>
        <authorList>
            <person name="Brown C.T."/>
            <person name="Hug L.A."/>
            <person name="Thomas B.C."/>
            <person name="Sharon I."/>
            <person name="Castelle C.J."/>
            <person name="Singh A."/>
            <person name="Wilkins M.J."/>
            <person name="Williams K.H."/>
            <person name="Banfield J.F."/>
        </authorList>
    </citation>
    <scope>NUCLEOTIDE SEQUENCE [LARGE SCALE GENOMIC DNA]</scope>
</reference>
<accession>A0A0G0MKM8</accession>
<comment type="caution">
    <text evidence="3">The sequence shown here is derived from an EMBL/GenBank/DDBJ whole genome shotgun (WGS) entry which is preliminary data.</text>
</comment>
<dbReference type="EMBL" id="LBUX01000009">
    <property type="protein sequence ID" value="KKQ74264.1"/>
    <property type="molecule type" value="Genomic_DNA"/>
</dbReference>
<name>A0A0G0MKM8_9BACT</name>
<feature type="domain" description="Transcobalamin-like C-terminal" evidence="2">
    <location>
        <begin position="155"/>
        <end position="226"/>
    </location>
</feature>
<keyword evidence="1" id="KW-0175">Coiled coil</keyword>
<evidence type="ECO:0000259" key="2">
    <source>
        <dbReference type="Pfam" id="PF14478"/>
    </source>
</evidence>